<dbReference type="InterPro" id="IPR051461">
    <property type="entry name" value="UPF0750_membrane"/>
</dbReference>
<keyword evidence="2" id="KW-1003">Cell membrane</keyword>
<accession>A0A365PVC5</accession>
<dbReference type="InterPro" id="IPR003740">
    <property type="entry name" value="YitT"/>
</dbReference>
<keyword evidence="11" id="KW-1185">Reference proteome</keyword>
<protein>
    <submittedName>
        <fullName evidence="9">YitT family protein</fullName>
    </submittedName>
</protein>
<organism evidence="9 10">
    <name type="scientific">Stutzerimonas zhaodongensis</name>
    <dbReference type="NCBI Taxonomy" id="1176257"/>
    <lineage>
        <taxon>Bacteria</taxon>
        <taxon>Pseudomonadati</taxon>
        <taxon>Pseudomonadota</taxon>
        <taxon>Gammaproteobacteria</taxon>
        <taxon>Pseudomonadales</taxon>
        <taxon>Pseudomonadaceae</taxon>
        <taxon>Stutzerimonas</taxon>
    </lineage>
</organism>
<feature type="transmembrane region" description="Helical" evidence="7">
    <location>
        <begin position="213"/>
        <end position="230"/>
    </location>
</feature>
<keyword evidence="4 7" id="KW-1133">Transmembrane helix</keyword>
<dbReference type="AlphaFoldDB" id="A0A365PVC5"/>
<evidence type="ECO:0000256" key="6">
    <source>
        <dbReference type="SAM" id="MobiDB-lite"/>
    </source>
</evidence>
<dbReference type="Pfam" id="PF02588">
    <property type="entry name" value="YitT_membrane"/>
    <property type="match status" value="1"/>
</dbReference>
<evidence type="ECO:0000313" key="11">
    <source>
        <dbReference type="Proteomes" id="UP000683436"/>
    </source>
</evidence>
<evidence type="ECO:0000313" key="8">
    <source>
        <dbReference type="EMBL" id="QWV18278.1"/>
    </source>
</evidence>
<feature type="transmembrane region" description="Helical" evidence="7">
    <location>
        <begin position="52"/>
        <end position="70"/>
    </location>
</feature>
<evidence type="ECO:0000256" key="2">
    <source>
        <dbReference type="ARBA" id="ARBA00022475"/>
    </source>
</evidence>
<comment type="subcellular location">
    <subcellularLocation>
        <location evidence="1">Cell membrane</location>
        <topology evidence="1">Multi-pass membrane protein</topology>
    </subcellularLocation>
</comment>
<dbReference type="PANTHER" id="PTHR33545">
    <property type="entry name" value="UPF0750 MEMBRANE PROTEIN YITT-RELATED"/>
    <property type="match status" value="1"/>
</dbReference>
<evidence type="ECO:0000313" key="9">
    <source>
        <dbReference type="EMBL" id="RBA58151.1"/>
    </source>
</evidence>
<dbReference type="PANTHER" id="PTHR33545:SF5">
    <property type="entry name" value="UPF0750 MEMBRANE PROTEIN YITT"/>
    <property type="match status" value="1"/>
</dbReference>
<name>A0A365PVC5_9GAMM</name>
<evidence type="ECO:0000256" key="5">
    <source>
        <dbReference type="ARBA" id="ARBA00023136"/>
    </source>
</evidence>
<dbReference type="GO" id="GO:0005886">
    <property type="term" value="C:plasma membrane"/>
    <property type="evidence" value="ECO:0007669"/>
    <property type="project" value="UniProtKB-SubCell"/>
</dbReference>
<reference evidence="9 10" key="1">
    <citation type="submission" date="2018-06" db="EMBL/GenBank/DDBJ databases">
        <title>Whole genome sequencing of four bacterial strains from South Shetland trench revealing bio-synthetic gene clusters.</title>
        <authorList>
            <person name="Abdel-Mageed W.M."/>
            <person name="Lehri B."/>
            <person name="Jarmusch S.A."/>
            <person name="Miranda K."/>
            <person name="Goodfellow M."/>
            <person name="Jaspars M."/>
            <person name="Karlyshev A.V."/>
        </authorList>
    </citation>
    <scope>NUCLEOTIDE SEQUENCE [LARGE SCALE GENOMIC DNA]</scope>
    <source>
        <strain evidence="9 10">SST2</strain>
    </source>
</reference>
<dbReference type="EMBL" id="QNTV01000007">
    <property type="protein sequence ID" value="RBA58151.1"/>
    <property type="molecule type" value="Genomic_DNA"/>
</dbReference>
<dbReference type="RefSeq" id="WP_128120430.1">
    <property type="nucleotide sequence ID" value="NZ_CP076683.1"/>
</dbReference>
<feature type="transmembrane region" description="Helical" evidence="7">
    <location>
        <begin position="90"/>
        <end position="110"/>
    </location>
</feature>
<evidence type="ECO:0000313" key="10">
    <source>
        <dbReference type="Proteomes" id="UP000252554"/>
    </source>
</evidence>
<evidence type="ECO:0000256" key="1">
    <source>
        <dbReference type="ARBA" id="ARBA00004651"/>
    </source>
</evidence>
<feature type="transmembrane region" description="Helical" evidence="7">
    <location>
        <begin position="117"/>
        <end position="134"/>
    </location>
</feature>
<sequence>MQNDKQGAVQRGAVQRGVADADVNQRDAEREDAEQAETIAAIFVRHPLWEDALALLLGTAMVALGIAFYSHAGLLTGGTVGLAFLLKYFAGWPFGLVFFTLNIPFYLLAIWRMGWSFTLRTVIAVGLVSLLAELTPNWIRFAELNIYYAALFGGFAMGVGLLMLFRHRASLGGVNILALFLQERFGVRAGTFQMGIDALIVLAAVFIVPLDKVALSVLGAVALNLVLAINHRSDRYMGVS</sequence>
<keyword evidence="3 7" id="KW-0812">Transmembrane</keyword>
<evidence type="ECO:0000256" key="4">
    <source>
        <dbReference type="ARBA" id="ARBA00022989"/>
    </source>
</evidence>
<evidence type="ECO:0000256" key="7">
    <source>
        <dbReference type="SAM" id="Phobius"/>
    </source>
</evidence>
<gene>
    <name evidence="9" type="ORF">DQ403_11630</name>
    <name evidence="8" type="ORF">KQ248_06290</name>
</gene>
<dbReference type="Proteomes" id="UP000252554">
    <property type="component" value="Unassembled WGS sequence"/>
</dbReference>
<proteinExistence type="predicted"/>
<evidence type="ECO:0000256" key="3">
    <source>
        <dbReference type="ARBA" id="ARBA00022692"/>
    </source>
</evidence>
<feature type="region of interest" description="Disordered" evidence="6">
    <location>
        <begin position="1"/>
        <end position="27"/>
    </location>
</feature>
<feature type="transmembrane region" description="Helical" evidence="7">
    <location>
        <begin position="146"/>
        <end position="165"/>
    </location>
</feature>
<reference evidence="8 11" key="2">
    <citation type="submission" date="2021-06" db="EMBL/GenBank/DDBJ databases">
        <title>Microbial metabolic specificity influences pelagic lipid remineralization.</title>
        <authorList>
            <person name="Behrendt L."/>
            <person name="Hunter J.E."/>
            <person name="Alcolombri U."/>
            <person name="Smriga S."/>
            <person name="Mincer T."/>
            <person name="Lowenstein D.P."/>
            <person name="Peaudecerf F.J."/>
            <person name="Fernandez V.I."/>
            <person name="Fredricks H."/>
            <person name="Almblad H."/>
            <person name="Harrison J.J."/>
            <person name="Stocker R."/>
            <person name="Van Mooy B.A.S."/>
        </authorList>
    </citation>
    <scope>NUCLEOTIDE SEQUENCE [LARGE SCALE GENOMIC DNA]</scope>
    <source>
        <strain evidence="8 11">A252</strain>
    </source>
</reference>
<feature type="transmembrane region" description="Helical" evidence="7">
    <location>
        <begin position="185"/>
        <end position="207"/>
    </location>
</feature>
<dbReference type="Proteomes" id="UP000683436">
    <property type="component" value="Chromosome"/>
</dbReference>
<keyword evidence="5 7" id="KW-0472">Membrane</keyword>
<dbReference type="EMBL" id="CP076683">
    <property type="protein sequence ID" value="QWV18278.1"/>
    <property type="molecule type" value="Genomic_DNA"/>
</dbReference>